<dbReference type="InParanoid" id="A0A084Q835"/>
<dbReference type="HOGENOM" id="CLU_039949_1_0_1"/>
<evidence type="ECO:0000259" key="1">
    <source>
        <dbReference type="Pfam" id="PF00291"/>
    </source>
</evidence>
<dbReference type="InterPro" id="IPR036052">
    <property type="entry name" value="TrpB-like_PALP_sf"/>
</dbReference>
<dbReference type="STRING" id="1283841.A0A084Q835"/>
<gene>
    <name evidence="2" type="ORF">S40285_09527</name>
</gene>
<dbReference type="OrthoDB" id="10259545at2759"/>
<sequence length="449" mass="49299">MTANNVFRGPDALAQYFDPDRNPPLPLIEVPDGLNPFRRDGVRIYAKMLTALPAQNVKSLPGKNSGRALHLTTCTHTDREALVALNMLQSKAPGAASQAIVEASSGSTVLSLAMIANVLWGNDDVTAYVTNKKHKDSLKLLRFFGLKVSLYGGLAQQEPTDPKGIMERLRKLAREDESVCYPGQYDNENNWKAHERWTGPQILQQLPEINVFSTTPGCSVFNVFGDPTPGPRHLHGFRTCGFPWKDTVDTYREVSSAESYRMSMLLSRQGLICGPSSGEALKGLLEYLGDLKAEGRLAELADAETGDISCVFTCSDLPYQYLDGYFTRLAEEEFPPILNEILLSCDQDRHDERWILEPKHALRIMAGEDAASSSIDSISDNKLKTTSLLCASCSAPKPRRRRLLSSLLCRTGKPSTPGAQPHRCHAPARSAGTPLIIDLRGPGCFAACH</sequence>
<dbReference type="SUPFAM" id="SSF53686">
    <property type="entry name" value="Tryptophan synthase beta subunit-like PLP-dependent enzymes"/>
    <property type="match status" value="1"/>
</dbReference>
<feature type="non-terminal residue" evidence="2">
    <location>
        <position position="449"/>
    </location>
</feature>
<dbReference type="Pfam" id="PF00291">
    <property type="entry name" value="PALP"/>
    <property type="match status" value="1"/>
</dbReference>
<dbReference type="Proteomes" id="UP000028524">
    <property type="component" value="Unassembled WGS sequence"/>
</dbReference>
<dbReference type="Gene3D" id="3.40.50.1100">
    <property type="match status" value="3"/>
</dbReference>
<feature type="domain" description="Tryptophan synthase beta chain-like PALP" evidence="1">
    <location>
        <begin position="73"/>
        <end position="211"/>
    </location>
</feature>
<proteinExistence type="predicted"/>
<reference evidence="2 3" key="1">
    <citation type="journal article" date="2014" name="BMC Genomics">
        <title>Comparative genome sequencing reveals chemotype-specific gene clusters in the toxigenic black mold Stachybotrys.</title>
        <authorList>
            <person name="Semeiks J."/>
            <person name="Borek D."/>
            <person name="Otwinowski Z."/>
            <person name="Grishin N.V."/>
        </authorList>
    </citation>
    <scope>NUCLEOTIDE SEQUENCE [LARGE SCALE GENOMIC DNA]</scope>
    <source>
        <strain evidence="2 3">IBT 40285</strain>
    </source>
</reference>
<organism evidence="2 3">
    <name type="scientific">Stachybotrys chlorohalonatus (strain IBT 40285)</name>
    <dbReference type="NCBI Taxonomy" id="1283841"/>
    <lineage>
        <taxon>Eukaryota</taxon>
        <taxon>Fungi</taxon>
        <taxon>Dikarya</taxon>
        <taxon>Ascomycota</taxon>
        <taxon>Pezizomycotina</taxon>
        <taxon>Sordariomycetes</taxon>
        <taxon>Hypocreomycetidae</taxon>
        <taxon>Hypocreales</taxon>
        <taxon>Stachybotryaceae</taxon>
        <taxon>Stachybotrys</taxon>
    </lineage>
</organism>
<dbReference type="AlphaFoldDB" id="A0A084Q835"/>
<dbReference type="InterPro" id="IPR001926">
    <property type="entry name" value="TrpB-like_PALP"/>
</dbReference>
<dbReference type="InterPro" id="IPR050214">
    <property type="entry name" value="Cys_Synth/Cystath_Beta-Synth"/>
</dbReference>
<evidence type="ECO:0000313" key="2">
    <source>
        <dbReference type="EMBL" id="KFA60120.1"/>
    </source>
</evidence>
<keyword evidence="3" id="KW-1185">Reference proteome</keyword>
<dbReference type="OMA" id="FTCSDLP"/>
<accession>A0A084Q835</accession>
<evidence type="ECO:0000313" key="3">
    <source>
        <dbReference type="Proteomes" id="UP000028524"/>
    </source>
</evidence>
<protein>
    <recommendedName>
        <fullName evidence="1">Tryptophan synthase beta chain-like PALP domain-containing protein</fullName>
    </recommendedName>
</protein>
<dbReference type="PANTHER" id="PTHR10314">
    <property type="entry name" value="CYSTATHIONINE BETA-SYNTHASE"/>
    <property type="match status" value="1"/>
</dbReference>
<dbReference type="EMBL" id="KL661912">
    <property type="protein sequence ID" value="KFA60120.1"/>
    <property type="molecule type" value="Genomic_DNA"/>
</dbReference>
<name>A0A084Q835_STAC4</name>